<proteinExistence type="predicted"/>
<name>A0A8C5ZQ91_MARMA</name>
<keyword evidence="2" id="KW-1185">Reference proteome</keyword>
<dbReference type="Proteomes" id="UP000694407">
    <property type="component" value="Unplaced"/>
</dbReference>
<dbReference type="GeneTree" id="ENSGT00910000147790"/>
<evidence type="ECO:0000313" key="1">
    <source>
        <dbReference type="Ensembl" id="ENSMMMP00000017925.1"/>
    </source>
</evidence>
<dbReference type="AlphaFoldDB" id="A0A8C5ZQ91"/>
<accession>A0A8C5ZQ91</accession>
<reference evidence="1" key="2">
    <citation type="submission" date="2025-09" db="UniProtKB">
        <authorList>
            <consortium name="Ensembl"/>
        </authorList>
    </citation>
    <scope>IDENTIFICATION</scope>
</reference>
<evidence type="ECO:0000313" key="2">
    <source>
        <dbReference type="Proteomes" id="UP000694407"/>
    </source>
</evidence>
<dbReference type="Ensembl" id="ENSMMMT00000020387.1">
    <property type="protein sequence ID" value="ENSMMMP00000017925.1"/>
    <property type="gene ID" value="ENSMMMG00000015911.1"/>
</dbReference>
<organism evidence="1 2">
    <name type="scientific">Marmota marmota marmota</name>
    <name type="common">Alpine marmot</name>
    <dbReference type="NCBI Taxonomy" id="9994"/>
    <lineage>
        <taxon>Eukaryota</taxon>
        <taxon>Metazoa</taxon>
        <taxon>Chordata</taxon>
        <taxon>Craniata</taxon>
        <taxon>Vertebrata</taxon>
        <taxon>Euteleostomi</taxon>
        <taxon>Mammalia</taxon>
        <taxon>Eutheria</taxon>
        <taxon>Euarchontoglires</taxon>
        <taxon>Glires</taxon>
        <taxon>Rodentia</taxon>
        <taxon>Sciuromorpha</taxon>
        <taxon>Sciuridae</taxon>
        <taxon>Xerinae</taxon>
        <taxon>Marmotini</taxon>
        <taxon>Marmota</taxon>
    </lineage>
</organism>
<sequence length="60" mass="6553">ITNWGPRGFSPGILWPPCAPPAHTVVDCRETLHPSPSFSTDSALFSLLTTNCDQYQALHT</sequence>
<protein>
    <submittedName>
        <fullName evidence="1">Uncharacterized protein</fullName>
    </submittedName>
</protein>
<reference evidence="1" key="1">
    <citation type="submission" date="2025-08" db="UniProtKB">
        <authorList>
            <consortium name="Ensembl"/>
        </authorList>
    </citation>
    <scope>IDENTIFICATION</scope>
</reference>